<keyword evidence="1" id="KW-0812">Transmembrane</keyword>
<keyword evidence="1" id="KW-0472">Membrane</keyword>
<gene>
    <name evidence="2" type="ORF">NE237_032763</name>
</gene>
<proteinExistence type="predicted"/>
<organism evidence="2 3">
    <name type="scientific">Protea cynaroides</name>
    <dbReference type="NCBI Taxonomy" id="273540"/>
    <lineage>
        <taxon>Eukaryota</taxon>
        <taxon>Viridiplantae</taxon>
        <taxon>Streptophyta</taxon>
        <taxon>Embryophyta</taxon>
        <taxon>Tracheophyta</taxon>
        <taxon>Spermatophyta</taxon>
        <taxon>Magnoliopsida</taxon>
        <taxon>Proteales</taxon>
        <taxon>Proteaceae</taxon>
        <taxon>Protea</taxon>
    </lineage>
</organism>
<accession>A0A9Q0L427</accession>
<keyword evidence="1" id="KW-1133">Transmembrane helix</keyword>
<evidence type="ECO:0000256" key="1">
    <source>
        <dbReference type="SAM" id="Phobius"/>
    </source>
</evidence>
<dbReference type="Proteomes" id="UP001141806">
    <property type="component" value="Unassembled WGS sequence"/>
</dbReference>
<comment type="caution">
    <text evidence="2">The sequence shown here is derived from an EMBL/GenBank/DDBJ whole genome shotgun (WGS) entry which is preliminary data.</text>
</comment>
<sequence length="136" mass="16104">MDIVEGKLTLLNSLLIITIDYWQITDRSSVLRLILLCFHGHFIWNLIKIAIIRYMYQREKSLILLEVLLRQNSWELLVVCSASWCQEEESDRVFNCNFPISCVGYLEQTEIFHSTAPSLRMRACDFWLQNAHLQHE</sequence>
<keyword evidence="3" id="KW-1185">Reference proteome</keyword>
<evidence type="ECO:0000313" key="3">
    <source>
        <dbReference type="Proteomes" id="UP001141806"/>
    </source>
</evidence>
<dbReference type="EMBL" id="JAMYWD010000001">
    <property type="protein sequence ID" value="KAJ4981926.1"/>
    <property type="molecule type" value="Genomic_DNA"/>
</dbReference>
<dbReference type="AlphaFoldDB" id="A0A9Q0L427"/>
<feature type="transmembrane region" description="Helical" evidence="1">
    <location>
        <begin position="30"/>
        <end position="51"/>
    </location>
</feature>
<evidence type="ECO:0000313" key="2">
    <source>
        <dbReference type="EMBL" id="KAJ4981926.1"/>
    </source>
</evidence>
<name>A0A9Q0L427_9MAGN</name>
<protein>
    <submittedName>
        <fullName evidence="2">Uncharacterized protein</fullName>
    </submittedName>
</protein>
<reference evidence="2" key="1">
    <citation type="journal article" date="2023" name="Plant J.">
        <title>The genome of the king protea, Protea cynaroides.</title>
        <authorList>
            <person name="Chang J."/>
            <person name="Duong T.A."/>
            <person name="Schoeman C."/>
            <person name="Ma X."/>
            <person name="Roodt D."/>
            <person name="Barker N."/>
            <person name="Li Z."/>
            <person name="Van de Peer Y."/>
            <person name="Mizrachi E."/>
        </authorList>
    </citation>
    <scope>NUCLEOTIDE SEQUENCE</scope>
    <source>
        <tissue evidence="2">Young leaves</tissue>
    </source>
</reference>